<evidence type="ECO:0000313" key="16">
    <source>
        <dbReference type="Proteomes" id="UP001049176"/>
    </source>
</evidence>
<evidence type="ECO:0000256" key="7">
    <source>
        <dbReference type="ARBA" id="ARBA00022927"/>
    </source>
</evidence>
<dbReference type="GO" id="GO:0070762">
    <property type="term" value="C:nuclear pore transmembrane ring"/>
    <property type="evidence" value="ECO:0007669"/>
    <property type="project" value="TreeGrafter"/>
</dbReference>
<evidence type="ECO:0000256" key="4">
    <source>
        <dbReference type="ARBA" id="ARBA00022448"/>
    </source>
</evidence>
<feature type="compositionally biased region" description="Low complexity" evidence="13">
    <location>
        <begin position="12"/>
        <end position="24"/>
    </location>
</feature>
<accession>A0A9P7S470</accession>
<feature type="region of interest" description="Disordered" evidence="13">
    <location>
        <begin position="1"/>
        <end position="24"/>
    </location>
</feature>
<evidence type="ECO:0000256" key="8">
    <source>
        <dbReference type="ARBA" id="ARBA00022989"/>
    </source>
</evidence>
<dbReference type="GeneID" id="66074853"/>
<dbReference type="GO" id="GO:0031965">
    <property type="term" value="C:nuclear membrane"/>
    <property type="evidence" value="ECO:0007669"/>
    <property type="project" value="UniProtKB-SubCell"/>
</dbReference>
<keyword evidence="5 14" id="KW-0812">Transmembrane</keyword>
<dbReference type="KEGG" id="more:E1B28_005777"/>
<dbReference type="PANTHER" id="PTHR13269">
    <property type="entry name" value="NUCLEOPORIN NDC1"/>
    <property type="match status" value="1"/>
</dbReference>
<comment type="caution">
    <text evidence="15">The sequence shown here is derived from an EMBL/GenBank/DDBJ whole genome shotgun (WGS) entry which is preliminary data.</text>
</comment>
<dbReference type="AlphaFoldDB" id="A0A9P7S470"/>
<keyword evidence="11 14" id="KW-0472">Membrane</keyword>
<dbReference type="GO" id="GO:0030674">
    <property type="term" value="F:protein-macromolecule adaptor activity"/>
    <property type="evidence" value="ECO:0007669"/>
    <property type="project" value="TreeGrafter"/>
</dbReference>
<dbReference type="Pfam" id="PF09531">
    <property type="entry name" value="Ndc1_Nup"/>
    <property type="match status" value="1"/>
</dbReference>
<keyword evidence="4" id="KW-0813">Transport</keyword>
<feature type="transmembrane region" description="Helical" evidence="14">
    <location>
        <begin position="224"/>
        <end position="249"/>
    </location>
</feature>
<keyword evidence="10" id="KW-0906">Nuclear pore complex</keyword>
<dbReference type="PANTHER" id="PTHR13269:SF6">
    <property type="entry name" value="NUCLEOPORIN NDC1"/>
    <property type="match status" value="1"/>
</dbReference>
<evidence type="ECO:0000256" key="2">
    <source>
        <dbReference type="ARBA" id="ARBA00004567"/>
    </source>
</evidence>
<evidence type="ECO:0000256" key="3">
    <source>
        <dbReference type="ARBA" id="ARBA00005760"/>
    </source>
</evidence>
<reference evidence="15" key="1">
    <citation type="journal article" date="2021" name="Genome Biol. Evol.">
        <title>The assembled and annotated genome of the fairy-ring fungus Marasmius oreades.</title>
        <authorList>
            <person name="Hiltunen M."/>
            <person name="Ament-Velasquez S.L."/>
            <person name="Johannesson H."/>
        </authorList>
    </citation>
    <scope>NUCLEOTIDE SEQUENCE</scope>
    <source>
        <strain evidence="15">03SP1</strain>
    </source>
</reference>
<feature type="transmembrane region" description="Helical" evidence="14">
    <location>
        <begin position="85"/>
        <end position="104"/>
    </location>
</feature>
<dbReference type="RefSeq" id="XP_043011450.1">
    <property type="nucleotide sequence ID" value="XM_043150363.1"/>
</dbReference>
<organism evidence="15 16">
    <name type="scientific">Marasmius oreades</name>
    <name type="common">fairy-ring Marasmius</name>
    <dbReference type="NCBI Taxonomy" id="181124"/>
    <lineage>
        <taxon>Eukaryota</taxon>
        <taxon>Fungi</taxon>
        <taxon>Dikarya</taxon>
        <taxon>Basidiomycota</taxon>
        <taxon>Agaricomycotina</taxon>
        <taxon>Agaricomycetes</taxon>
        <taxon>Agaricomycetidae</taxon>
        <taxon>Agaricales</taxon>
        <taxon>Marasmiineae</taxon>
        <taxon>Marasmiaceae</taxon>
        <taxon>Marasmius</taxon>
    </lineage>
</organism>
<evidence type="ECO:0000256" key="1">
    <source>
        <dbReference type="ARBA" id="ARBA00004232"/>
    </source>
</evidence>
<protein>
    <recommendedName>
        <fullName evidence="17">Nucleoporin NDC1</fullName>
    </recommendedName>
</protein>
<evidence type="ECO:0000256" key="12">
    <source>
        <dbReference type="ARBA" id="ARBA00023242"/>
    </source>
</evidence>
<dbReference type="GO" id="GO:0005816">
    <property type="term" value="C:spindle pole body"/>
    <property type="evidence" value="ECO:0007669"/>
    <property type="project" value="TreeGrafter"/>
</dbReference>
<name>A0A9P7S470_9AGAR</name>
<evidence type="ECO:0000256" key="5">
    <source>
        <dbReference type="ARBA" id="ARBA00022692"/>
    </source>
</evidence>
<keyword evidence="12" id="KW-0539">Nucleus</keyword>
<keyword evidence="9" id="KW-0811">Translocation</keyword>
<keyword evidence="16" id="KW-1185">Reference proteome</keyword>
<keyword evidence="6" id="KW-0509">mRNA transport</keyword>
<dbReference type="Proteomes" id="UP001049176">
    <property type="component" value="Chromosome 3"/>
</dbReference>
<comment type="similarity">
    <text evidence="3">Belongs to the NDC1 family.</text>
</comment>
<evidence type="ECO:0008006" key="17">
    <source>
        <dbReference type="Google" id="ProtNLM"/>
    </source>
</evidence>
<dbReference type="GO" id="GO:0015031">
    <property type="term" value="P:protein transport"/>
    <property type="evidence" value="ECO:0007669"/>
    <property type="project" value="UniProtKB-KW"/>
</dbReference>
<dbReference type="EMBL" id="CM032183">
    <property type="protein sequence ID" value="KAG7094980.1"/>
    <property type="molecule type" value="Genomic_DNA"/>
</dbReference>
<feature type="transmembrane region" description="Helical" evidence="14">
    <location>
        <begin position="136"/>
        <end position="157"/>
    </location>
</feature>
<dbReference type="GO" id="GO:0006999">
    <property type="term" value="P:nuclear pore organization"/>
    <property type="evidence" value="ECO:0007669"/>
    <property type="project" value="TreeGrafter"/>
</dbReference>
<feature type="transmembrane region" description="Helical" evidence="14">
    <location>
        <begin position="184"/>
        <end position="203"/>
    </location>
</feature>
<evidence type="ECO:0000256" key="14">
    <source>
        <dbReference type="SAM" id="Phobius"/>
    </source>
</evidence>
<evidence type="ECO:0000256" key="10">
    <source>
        <dbReference type="ARBA" id="ARBA00023132"/>
    </source>
</evidence>
<dbReference type="GO" id="GO:0051028">
    <property type="term" value="P:mRNA transport"/>
    <property type="evidence" value="ECO:0007669"/>
    <property type="project" value="UniProtKB-KW"/>
</dbReference>
<keyword evidence="7" id="KW-0653">Protein transport</keyword>
<dbReference type="InterPro" id="IPR019049">
    <property type="entry name" value="Nucleoporin_prot_Ndc1/Nup"/>
</dbReference>
<dbReference type="GO" id="GO:0070631">
    <property type="term" value="P:spindle pole body localization"/>
    <property type="evidence" value="ECO:0007669"/>
    <property type="project" value="TreeGrafter"/>
</dbReference>
<gene>
    <name evidence="15" type="ORF">E1B28_005777</name>
</gene>
<evidence type="ECO:0000256" key="11">
    <source>
        <dbReference type="ARBA" id="ARBA00023136"/>
    </source>
</evidence>
<keyword evidence="8 14" id="KW-1133">Transmembrane helix</keyword>
<proteinExistence type="inferred from homology"/>
<dbReference type="OrthoDB" id="67850at2759"/>
<evidence type="ECO:0000256" key="9">
    <source>
        <dbReference type="ARBA" id="ARBA00023010"/>
    </source>
</evidence>
<sequence>MSRTSTPVRAIPSNLSSKSALSAPSPVQTYEPFVKATLRQRLTSKVFLLSAIFSWFQAFCWSIWARGGFRFLGFSGVLMSLIQPLTILGGLANWMVVAVPVVVLRKLYLHPARTRASSPAKTWHAAWVKPSTRRSLSVLCASALLSTAISVLSAHLVETDVQGDPRLSLFVQSKKHPQYLNGRLIFLIITQLIMAGSFIVRDVMLDRFVFRWSFSQVKFGLLDLFQAILFAAVLTSASMAVAAYVFALLRLSLPVLYRIPVLPMLLRPFTAHFLRGSWTFLLPFYHYRLLVRAWFLGFTTIANWEFSEALFDSFISQPIRVSHYTADATVTMVSGVTSLDRTFKFFALLELQEFAADSSSTGSTRRTEFFGNQKYSPPLWSQLCRELLILLGQDYQLFLRRGAPLSLAPPPAKEVVSRPVNGPPMTPTQLINKPIFQSGKKSPIKTVLDSLAADGSLSQAVEAGAEAAHLPEALKSVEDALFKPGLEKSKGEVTKGINGAKSLMERTKTAFYGATQGFTPQWMGTALSGARSWWSEDRLSKIAEGCVPFRELDAAAIDVLSRLVCASLKEDRYGVVQRDTPKILEAMLSFLSAIEEYQLEINARLEPPSTQEQATAEEVVQREALRMEIEKAGEHLGVICNELKEGVGRIVQTFGDKLQAFKFPPHTARKLQGFLDYC</sequence>
<feature type="transmembrane region" description="Helical" evidence="14">
    <location>
        <begin position="46"/>
        <end position="65"/>
    </location>
</feature>
<evidence type="ECO:0000256" key="6">
    <source>
        <dbReference type="ARBA" id="ARBA00022816"/>
    </source>
</evidence>
<evidence type="ECO:0000313" key="15">
    <source>
        <dbReference type="EMBL" id="KAG7094980.1"/>
    </source>
</evidence>
<comment type="subcellular location">
    <subcellularLocation>
        <location evidence="1">Nucleus membrane</location>
        <topology evidence="1">Multi-pass membrane protein</topology>
    </subcellularLocation>
    <subcellularLocation>
        <location evidence="2">Nucleus</location>
        <location evidence="2">Nuclear pore complex</location>
    </subcellularLocation>
</comment>
<evidence type="ECO:0000256" key="13">
    <source>
        <dbReference type="SAM" id="MobiDB-lite"/>
    </source>
</evidence>